<evidence type="ECO:0000313" key="3">
    <source>
        <dbReference type="Proteomes" id="UP001521785"/>
    </source>
</evidence>
<keyword evidence="3" id="KW-1185">Reference proteome</keyword>
<dbReference type="Proteomes" id="UP001521785">
    <property type="component" value="Unassembled WGS sequence"/>
</dbReference>
<comment type="caution">
    <text evidence="2">The sequence shown here is derived from an EMBL/GenBank/DDBJ whole genome shotgun (WGS) entry which is preliminary data.</text>
</comment>
<dbReference type="Pfam" id="PF06985">
    <property type="entry name" value="HET"/>
    <property type="match status" value="1"/>
</dbReference>
<proteinExistence type="predicted"/>
<dbReference type="InterPro" id="IPR010730">
    <property type="entry name" value="HET"/>
</dbReference>
<reference evidence="2 3" key="1">
    <citation type="submission" date="2024-02" db="EMBL/GenBank/DDBJ databases">
        <title>De novo assembly and annotation of 12 fungi associated with fruit tree decline syndrome in Ontario, Canada.</title>
        <authorList>
            <person name="Sulman M."/>
            <person name="Ellouze W."/>
            <person name="Ilyukhin E."/>
        </authorList>
    </citation>
    <scope>NUCLEOTIDE SEQUENCE [LARGE SCALE GENOMIC DNA]</scope>
    <source>
        <strain evidence="2 3">M42-189</strain>
    </source>
</reference>
<protein>
    <recommendedName>
        <fullName evidence="1">Heterokaryon incompatibility domain-containing protein</fullName>
    </recommendedName>
</protein>
<dbReference type="EMBL" id="JAKJXO020000020">
    <property type="protein sequence ID" value="KAL1592617.1"/>
    <property type="molecule type" value="Genomic_DNA"/>
</dbReference>
<evidence type="ECO:0000259" key="1">
    <source>
        <dbReference type="Pfam" id="PF06985"/>
    </source>
</evidence>
<organism evidence="2 3">
    <name type="scientific">Paraconiothyrium brasiliense</name>
    <dbReference type="NCBI Taxonomy" id="300254"/>
    <lineage>
        <taxon>Eukaryota</taxon>
        <taxon>Fungi</taxon>
        <taxon>Dikarya</taxon>
        <taxon>Ascomycota</taxon>
        <taxon>Pezizomycotina</taxon>
        <taxon>Dothideomycetes</taxon>
        <taxon>Pleosporomycetidae</taxon>
        <taxon>Pleosporales</taxon>
        <taxon>Massarineae</taxon>
        <taxon>Didymosphaeriaceae</taxon>
        <taxon>Paraconiothyrium</taxon>
    </lineage>
</organism>
<feature type="domain" description="Heterokaryon incompatibility" evidence="1">
    <location>
        <begin position="41"/>
        <end position="182"/>
    </location>
</feature>
<accession>A0ABR3QLA2</accession>
<dbReference type="PANTHER" id="PTHR24148:SF73">
    <property type="entry name" value="HET DOMAIN PROTEIN (AFU_ORTHOLOGUE AFUA_8G01020)"/>
    <property type="match status" value="1"/>
</dbReference>
<dbReference type="PANTHER" id="PTHR24148">
    <property type="entry name" value="ANKYRIN REPEAT DOMAIN-CONTAINING PROTEIN 39 HOMOLOG-RELATED"/>
    <property type="match status" value="1"/>
</dbReference>
<sequence>MPYGRPLCKGEIRLLEIKPGYAMNTIECEFSYVKIQAGEDYVALSYTWGQAAPSVPILVNGTLTTVTDNLYLALLYLRKGEIRKVWVDALCINQGNLAERSIQVSQMDRIYRSASMVYVWLGESNELTERAFAELYDMTQHIGWDNIIPAEYFDTNLMHSKWRAISEILYRPWFRRVWVIQELLCARHALFVCGKDFLEASNFLTIISSMSAANVLREIMSFHPNKSELVDGPMNAAIRQLAFLVQALNQTVRPFTMRKFRGNTLDYLAETRYAEATDPRDKVYGILSLAKDCQNLGWHGATKQTRQLKRLPGSQTRGPWLPFTVDYALTPAQVFINVTKAIISTTRAIDILNFAGHGTSTELPSWVPDWGCQTPRLTCHNPFAPEREFKNKYGEPMWRPRKEPEWNDYSTGISNRLTEHCQAIFSFGRDDTLKIEGLEFDAITGLSEHAYPPGAEAWIEYELGIVRDVLERLELWTKECVQLTSDCDPYPTQQSLWAAFKNLLYPKVFHDDTPLPHSFQSLLTDLDKALTSLASVQKQYKVGEDEVLSHILANVASSHFISCFSRLPTPRRNPFLRSQKFATTTKKYMGLVPDNAKVGDLVCIAYGSELPLILRRCARGRFSFIGHGRFEGLHFDDVVVEKTYTLAKNKEPGREVSFSTWNNAGRTVCTILKNTKTFSLQ</sequence>
<dbReference type="InterPro" id="IPR052895">
    <property type="entry name" value="HetReg/Transcr_Mod"/>
</dbReference>
<evidence type="ECO:0000313" key="2">
    <source>
        <dbReference type="EMBL" id="KAL1592617.1"/>
    </source>
</evidence>
<gene>
    <name evidence="2" type="ORF">SLS60_011033</name>
</gene>
<name>A0ABR3QLA2_9PLEO</name>